<dbReference type="HOGENOM" id="CLU_1019925_0_0_1"/>
<dbReference type="GO" id="GO:0016020">
    <property type="term" value="C:membrane"/>
    <property type="evidence" value="ECO:0007669"/>
    <property type="project" value="UniProtKB-SubCell"/>
</dbReference>
<keyword evidence="4 6" id="KW-0472">Membrane</keyword>
<evidence type="ECO:0000256" key="1">
    <source>
        <dbReference type="ARBA" id="ARBA00004141"/>
    </source>
</evidence>
<evidence type="ECO:0000256" key="4">
    <source>
        <dbReference type="ARBA" id="ARBA00023136"/>
    </source>
</evidence>
<feature type="transmembrane region" description="Helical" evidence="6">
    <location>
        <begin position="91"/>
        <end position="119"/>
    </location>
</feature>
<dbReference type="STRING" id="426418.B2VU04"/>
<evidence type="ECO:0000256" key="6">
    <source>
        <dbReference type="SAM" id="Phobius"/>
    </source>
</evidence>
<organism evidence="8 9">
    <name type="scientific">Pyrenophora tritici-repentis (strain Pt-1C-BFP)</name>
    <name type="common">Wheat tan spot fungus</name>
    <name type="synonym">Drechslera tritici-repentis</name>
    <dbReference type="NCBI Taxonomy" id="426418"/>
    <lineage>
        <taxon>Eukaryota</taxon>
        <taxon>Fungi</taxon>
        <taxon>Dikarya</taxon>
        <taxon>Ascomycota</taxon>
        <taxon>Pezizomycotina</taxon>
        <taxon>Dothideomycetes</taxon>
        <taxon>Pleosporomycetidae</taxon>
        <taxon>Pleosporales</taxon>
        <taxon>Pleosporineae</taxon>
        <taxon>Pleosporaceae</taxon>
        <taxon>Pyrenophora</taxon>
    </lineage>
</organism>
<keyword evidence="2 6" id="KW-0812">Transmembrane</keyword>
<dbReference type="InterPro" id="IPR049326">
    <property type="entry name" value="Rhodopsin_dom_fungi"/>
</dbReference>
<evidence type="ECO:0000256" key="2">
    <source>
        <dbReference type="ARBA" id="ARBA00022692"/>
    </source>
</evidence>
<dbReference type="AlphaFoldDB" id="B2VU04"/>
<dbReference type="EMBL" id="DS231615">
    <property type="protein sequence ID" value="EDU40366.1"/>
    <property type="molecule type" value="Genomic_DNA"/>
</dbReference>
<protein>
    <recommendedName>
        <fullName evidence="7">Rhodopsin domain-containing protein</fullName>
    </recommendedName>
</protein>
<feature type="domain" description="Rhodopsin" evidence="7">
    <location>
        <begin position="107"/>
        <end position="199"/>
    </location>
</feature>
<reference evidence="9" key="1">
    <citation type="journal article" date="2013" name="G3 (Bethesda)">
        <title>Comparative genomics of a plant-pathogenic fungus, Pyrenophora tritici-repentis, reveals transduplication and the impact of repeat elements on pathogenicity and population divergence.</title>
        <authorList>
            <person name="Manning V.A."/>
            <person name="Pandelova I."/>
            <person name="Dhillon B."/>
            <person name="Wilhelm L.J."/>
            <person name="Goodwin S.B."/>
            <person name="Berlin A.M."/>
            <person name="Figueroa M."/>
            <person name="Freitag M."/>
            <person name="Hane J.K."/>
            <person name="Henrissat B."/>
            <person name="Holman W.H."/>
            <person name="Kodira C.D."/>
            <person name="Martin J."/>
            <person name="Oliver R.P."/>
            <person name="Robbertse B."/>
            <person name="Schackwitz W."/>
            <person name="Schwartz D.C."/>
            <person name="Spatafora J.W."/>
            <person name="Turgeon B.G."/>
            <person name="Yandava C."/>
            <person name="Young S."/>
            <person name="Zhou S."/>
            <person name="Zeng Q."/>
            <person name="Grigoriev I.V."/>
            <person name="Ma L.-J."/>
            <person name="Ciuffetti L.M."/>
        </authorList>
    </citation>
    <scope>NUCLEOTIDE SEQUENCE [LARGE SCALE GENOMIC DNA]</scope>
    <source>
        <strain evidence="9">Pt-1C-BFP</strain>
    </source>
</reference>
<sequence length="273" mass="30302">MAGIVTPDIPEVGQLDPESFGKDDWIILFAFGGIREHVPVIKMDEERHREFLKLRQAQSIPIGVGLVKISITYFLLRLVTRKAYRWFLEGFIFFMVFFTAACIGTLAVTITANFVLAVLPIPLIRQLQLNGCTNITLVCILALGLFAGVAAIIKSEQQKAILSDPDPFVLDSFTMWRLLEYNVGIIAASLPSLRSLFRKFLNTGTRGTPPTLGLRVPITSRHSTRIKPADEDEVPLEDCKRIGSTVEISTGSKTLNDAKDRDDSVYSLASQTM</sequence>
<keyword evidence="3 6" id="KW-1133">Transmembrane helix</keyword>
<comment type="similarity">
    <text evidence="5">Belongs to the SAT4 family.</text>
</comment>
<dbReference type="PANTHER" id="PTHR33048:SF167">
    <property type="entry name" value="INTEGRAL MEMBRANE PROTEIN"/>
    <property type="match status" value="1"/>
</dbReference>
<evidence type="ECO:0000256" key="5">
    <source>
        <dbReference type="ARBA" id="ARBA00038359"/>
    </source>
</evidence>
<dbReference type="PANTHER" id="PTHR33048">
    <property type="entry name" value="PTH11-LIKE INTEGRAL MEMBRANE PROTEIN (AFU_ORTHOLOGUE AFUA_5G11245)"/>
    <property type="match status" value="1"/>
</dbReference>
<feature type="transmembrane region" description="Helical" evidence="6">
    <location>
        <begin position="131"/>
        <end position="153"/>
    </location>
</feature>
<comment type="subcellular location">
    <subcellularLocation>
        <location evidence="1">Membrane</location>
        <topology evidence="1">Multi-pass membrane protein</topology>
    </subcellularLocation>
</comment>
<dbReference type="InterPro" id="IPR052337">
    <property type="entry name" value="SAT4-like"/>
</dbReference>
<evidence type="ECO:0000256" key="3">
    <source>
        <dbReference type="ARBA" id="ARBA00022989"/>
    </source>
</evidence>
<dbReference type="InParanoid" id="B2VU04"/>
<evidence type="ECO:0000313" key="8">
    <source>
        <dbReference type="EMBL" id="EDU40366.1"/>
    </source>
</evidence>
<gene>
    <name evidence="8" type="ORF">PTRG_00928</name>
</gene>
<evidence type="ECO:0000259" key="7">
    <source>
        <dbReference type="Pfam" id="PF20684"/>
    </source>
</evidence>
<evidence type="ECO:0000313" key="9">
    <source>
        <dbReference type="Proteomes" id="UP000001471"/>
    </source>
</evidence>
<accession>B2VU04</accession>
<dbReference type="Pfam" id="PF20684">
    <property type="entry name" value="Fung_rhodopsin"/>
    <property type="match status" value="1"/>
</dbReference>
<name>B2VU04_PYRTR</name>
<dbReference type="OrthoDB" id="5022096at2759"/>
<feature type="transmembrane region" description="Helical" evidence="6">
    <location>
        <begin position="59"/>
        <end position="79"/>
    </location>
</feature>
<proteinExistence type="inferred from homology"/>
<dbReference type="Proteomes" id="UP000001471">
    <property type="component" value="Unassembled WGS sequence"/>
</dbReference>